<evidence type="ECO:0000256" key="1">
    <source>
        <dbReference type="ARBA" id="ARBA00010316"/>
    </source>
</evidence>
<dbReference type="SMART" id="SM01127">
    <property type="entry name" value="DDHD"/>
    <property type="match status" value="2"/>
</dbReference>
<gene>
    <name evidence="6" type="ORF">LAZ67_15002101</name>
</gene>
<evidence type="ECO:0000256" key="3">
    <source>
        <dbReference type="ARBA" id="ARBA00022837"/>
    </source>
</evidence>
<protein>
    <submittedName>
        <fullName evidence="6">PITPNM2</fullName>
    </submittedName>
</protein>
<feature type="compositionally biased region" description="Polar residues" evidence="4">
    <location>
        <begin position="1062"/>
        <end position="1080"/>
    </location>
</feature>
<dbReference type="InterPro" id="IPR001666">
    <property type="entry name" value="PI_transfer"/>
</dbReference>
<dbReference type="Gene3D" id="3.30.530.20">
    <property type="match status" value="1"/>
</dbReference>
<dbReference type="SMART" id="SM00775">
    <property type="entry name" value="LNS2"/>
    <property type="match status" value="2"/>
</dbReference>
<evidence type="ECO:0000259" key="5">
    <source>
        <dbReference type="PROSITE" id="PS51043"/>
    </source>
</evidence>
<dbReference type="InterPro" id="IPR031315">
    <property type="entry name" value="LNS2/PITP"/>
</dbReference>
<dbReference type="Pfam" id="PF24694">
    <property type="entry name" value="LNS2_PITM1-3"/>
    <property type="match status" value="2"/>
</dbReference>
<keyword evidence="7" id="KW-1185">Reference proteome</keyword>
<dbReference type="Pfam" id="PF24695">
    <property type="entry name" value="PITM1-3"/>
    <property type="match status" value="2"/>
</dbReference>
<feature type="non-terminal residue" evidence="6">
    <location>
        <position position="1857"/>
    </location>
</feature>
<keyword evidence="3" id="KW-0106">Calcium</keyword>
<dbReference type="InterPro" id="IPR004177">
    <property type="entry name" value="DDHD_dom"/>
</dbReference>
<organism evidence="6 7">
    <name type="scientific">Cordylochernes scorpioides</name>
    <dbReference type="NCBI Taxonomy" id="51811"/>
    <lineage>
        <taxon>Eukaryota</taxon>
        <taxon>Metazoa</taxon>
        <taxon>Ecdysozoa</taxon>
        <taxon>Arthropoda</taxon>
        <taxon>Chelicerata</taxon>
        <taxon>Arachnida</taxon>
        <taxon>Pseudoscorpiones</taxon>
        <taxon>Cheliferoidea</taxon>
        <taxon>Chernetidae</taxon>
        <taxon>Cordylochernes</taxon>
    </lineage>
</organism>
<dbReference type="InterPro" id="IPR055261">
    <property type="entry name" value="PI_transfer_N"/>
</dbReference>
<feature type="compositionally biased region" description="Pro residues" evidence="4">
    <location>
        <begin position="1259"/>
        <end position="1270"/>
    </location>
</feature>
<dbReference type="PANTHER" id="PTHR10658:SF81">
    <property type="entry name" value="PROTEIN RETINAL DEGENERATION B"/>
    <property type="match status" value="1"/>
</dbReference>
<dbReference type="PANTHER" id="PTHR10658">
    <property type="entry name" value="PHOSPHATIDYLINOSITOL TRANSFER PROTEIN"/>
    <property type="match status" value="1"/>
</dbReference>
<evidence type="ECO:0000256" key="4">
    <source>
        <dbReference type="SAM" id="MobiDB-lite"/>
    </source>
</evidence>
<comment type="similarity">
    <text evidence="1">Belongs to the PtdIns transfer protein family. PI transfer class IIA subfamily.</text>
</comment>
<evidence type="ECO:0000256" key="2">
    <source>
        <dbReference type="ARBA" id="ARBA00022553"/>
    </source>
</evidence>
<feature type="compositionally biased region" description="Polar residues" evidence="4">
    <location>
        <begin position="820"/>
        <end position="834"/>
    </location>
</feature>
<dbReference type="Pfam" id="PF02862">
    <property type="entry name" value="DDHD"/>
    <property type="match status" value="2"/>
</dbReference>
<feature type="compositionally biased region" description="Polar residues" evidence="4">
    <location>
        <begin position="28"/>
        <end position="46"/>
    </location>
</feature>
<keyword evidence="2" id="KW-0597">Phosphoprotein</keyword>
<dbReference type="EMBL" id="CP092877">
    <property type="protein sequence ID" value="UYV77743.1"/>
    <property type="molecule type" value="Genomic_DNA"/>
</dbReference>
<feature type="region of interest" description="Disordered" evidence="4">
    <location>
        <begin position="212"/>
        <end position="276"/>
    </location>
</feature>
<reference evidence="6 7" key="1">
    <citation type="submission" date="2022-01" db="EMBL/GenBank/DDBJ databases">
        <title>A chromosomal length assembly of Cordylochernes scorpioides.</title>
        <authorList>
            <person name="Zeh D."/>
            <person name="Zeh J."/>
        </authorList>
    </citation>
    <scope>NUCLEOTIDE SEQUENCE [LARGE SCALE GENOMIC DNA]</scope>
    <source>
        <strain evidence="6">IN4F17</strain>
        <tissue evidence="6">Whole Body</tissue>
    </source>
</reference>
<sequence>MVAVDSIFSASHIRKVQREAAGGKLPSSGGSVETASLPATPTSSPAHQPCPTTVLICVIHAGSVLEPSAADPNKASDLTTFRTAFEGVMRHHYPAMLGHVAFRLIPAPALCSEALAVLSSLSPYSFQTSPSAMDGLSRSFDSIPVGALPLFGVSSPEYHECVARMVCCLNQTYQDFLHTEEGCGFSGQVVLVADSVGSLLAYDVLSRNSHSRFGSDNSLNEGDPPHSPGLFPPRPNPLISISDGTEESQGDRPARTYRKSHSHPQESDPPAAATHDAASLNRLLSAPPLRRRSSGSSDHGSNRLDFEVSELFLLGSPLGLILAYRKMLSCEEKNGNGAGLVSCRNGTELKGAAAPPLRPHCGQVYNLFHPTDPCTARLEPLLSARFSQMAPVNVPRYQKYPLGDGQPTHLLEYIQTMAHMFTITGDVPGAPIAPGGRRTSEASITSTLSGLADPLPLTAITSITQRWWGTKRIDYALYCPEGLANFPAHALPHLFHASFWESTDVIAFILRQLTRSENVILQGEAEKEVKSSFTPSQPREKWNKKRTSVKLKNMTANHRANDVIVKEGCPQILSARFVYGPLDMVTLTGEKIDIHIVRDLRSGEWKLLNTEVTDKNGRVVYCIPQEKTLGFGMYPVKMVVRGDHTSVDFFLAVVPPKTECAVFSIDGSFTASMSVTGRDPKVRAGAVDVVRGEDVCRHWQELGYLIIYVTGRPDMQQQKVVSWLAQHNFPHGLVSFADGLSTDPLRHKADYLRHLQKEADIILHVAYGSSKDIWVYSSIGLKPSEIFIVGKVSKKHHAMATLYQAVINDTERWLRRTPLRPQSSGSISPSTRQRTYGPPARMFRPAWPGFLKPAPETLRQTDHLLPTLWRHDLRLCMCGAALRKTMLRAHRQAWAWQDEWVGLTMADIRRLEKETQEALARKMGSGEEEEQTQDTAEVNWNAIDKDNVSAQDTPVRTALISPGSSSNTSFDLHVHNWRMESIVRDSESSSNEEFFDAEDSPKSSTVKLLQFNIPMGKVLPIVPKGRASTDRDVVMVAVDSIFSASHIRKVQREAAGGKLPSSGGSVETASLPATPTSSPAHQPCPTTVLICVIHAGSVLEPSAADPNKASDLTTFRTAFEGVMRHHYPAMLGHVAFRLIPAPALCSEALAVLSSLSPYSFQTSPSAMDGLSRSFDSIPVGALPLFGVSSPEYHECVARMVCCLNQTYQDFLHTEEGCGFSGQVVLVADSVGSLLAYDVLSRNSHSRFGSDNSLNEGDPPHSPGLFPPRPNPLISISDGTEESQGDRPARTYRKSHSHPQESDPPAAATHDAASLNRLLSAPPLRRRSSGSSDHGSNRLDFEVSELFLLGSPLGLILAYRKMLSCEEKNGNGAGLVSCRNGTELKGAAAPPLRPHCGQVYNLFHPTDPCTARLEPLLSARFSQMAPVNVPRYQKYPLGDGQPTHLLEYIQTMAHMFTITGDVPGAPIAPGGRRTSEASITSTLSGLADPLPLTAITSITQRWWGTKRIDYALYCPEGLANFPAHALPHLFHASFWESTDVIAFILRQLTRSENVILQGEAEKEVKSSFTPSQPREKWNKKRTSVKLKNMTANHRANDVIVKEGCPQILSARFVYGPLDMVTLTGEKIDIHIVRDLRSGEWKLLNTEVTDKNGRVVYCIPQEKTLGFGMYPVKMVVRGDHTSVDFFLAVVPPKTECAVFSIDGSFTASMSVTGRDPKVRAGAVDVVRGEDVCRHWQELGYLIIYVTGRPDMQQQKVVSWLAQHNFPHGLVSFADGLSTDPLRHKADYLRHLQKELTRQLIDVVAEWAELTNHSVPQADIILHVAYGSSKDIWVYSSIGLKPSEIFIVGKVSKKHHAMAT</sequence>
<feature type="region of interest" description="Disordered" evidence="4">
    <location>
        <begin position="1053"/>
        <end position="1080"/>
    </location>
</feature>
<accession>A0ABY6LCY3</accession>
<feature type="domain" description="DDHD" evidence="5">
    <location>
        <begin position="1338"/>
        <end position="1549"/>
    </location>
</feature>
<feature type="region of interest" description="Disordered" evidence="4">
    <location>
        <begin position="19"/>
        <end position="46"/>
    </location>
</feature>
<evidence type="ECO:0000313" key="7">
    <source>
        <dbReference type="Proteomes" id="UP001235939"/>
    </source>
</evidence>
<dbReference type="Proteomes" id="UP001235939">
    <property type="component" value="Chromosome 15"/>
</dbReference>
<dbReference type="SUPFAM" id="SSF56784">
    <property type="entry name" value="HAD-like"/>
    <property type="match status" value="2"/>
</dbReference>
<dbReference type="SUPFAM" id="SSF55961">
    <property type="entry name" value="Bet v1-like"/>
    <property type="match status" value="1"/>
</dbReference>
<feature type="region of interest" description="Disordered" evidence="4">
    <location>
        <begin position="1246"/>
        <end position="1310"/>
    </location>
</feature>
<dbReference type="InterPro" id="IPR036412">
    <property type="entry name" value="HAD-like_sf"/>
</dbReference>
<dbReference type="PROSITE" id="PS51043">
    <property type="entry name" value="DDHD"/>
    <property type="match status" value="2"/>
</dbReference>
<feature type="domain" description="DDHD" evidence="5">
    <location>
        <begin position="304"/>
        <end position="515"/>
    </location>
</feature>
<dbReference type="InterPro" id="IPR023393">
    <property type="entry name" value="START-like_dom_sf"/>
</dbReference>
<name>A0ABY6LCY3_9ARAC</name>
<feature type="compositionally biased region" description="Pro residues" evidence="4">
    <location>
        <begin position="225"/>
        <end position="236"/>
    </location>
</feature>
<dbReference type="Pfam" id="PF02121">
    <property type="entry name" value="IP_trans"/>
    <property type="match status" value="1"/>
</dbReference>
<evidence type="ECO:0000313" key="6">
    <source>
        <dbReference type="EMBL" id="UYV77743.1"/>
    </source>
</evidence>
<feature type="region of interest" description="Disordered" evidence="4">
    <location>
        <begin position="819"/>
        <end position="838"/>
    </location>
</feature>
<proteinExistence type="inferred from homology"/>